<comment type="caution">
    <text evidence="1">The sequence shown here is derived from an EMBL/GenBank/DDBJ whole genome shotgun (WGS) entry which is preliminary data.</text>
</comment>
<accession>A0ACC2F7C3</accession>
<evidence type="ECO:0000313" key="1">
    <source>
        <dbReference type="EMBL" id="KAJ7987120.1"/>
    </source>
</evidence>
<gene>
    <name evidence="1" type="ORF">DPEC_G00335460</name>
</gene>
<keyword evidence="2" id="KW-1185">Reference proteome</keyword>
<evidence type="ECO:0000313" key="2">
    <source>
        <dbReference type="Proteomes" id="UP001157502"/>
    </source>
</evidence>
<sequence length="89" mass="9873">MPKEQSAGPPRTQTAFKSDVDGSITTWNGTRDISSYSCVVAVQRRSKPQPLPTNAHVRAHADIYPPPTVTRRVMTCPINHWCDQRAALT</sequence>
<dbReference type="Proteomes" id="UP001157502">
    <property type="component" value="Chromosome 33"/>
</dbReference>
<protein>
    <submittedName>
        <fullName evidence="1">Uncharacterized protein</fullName>
    </submittedName>
</protein>
<dbReference type="EMBL" id="CM055760">
    <property type="protein sequence ID" value="KAJ7987120.1"/>
    <property type="molecule type" value="Genomic_DNA"/>
</dbReference>
<proteinExistence type="predicted"/>
<reference evidence="1" key="1">
    <citation type="submission" date="2021-05" db="EMBL/GenBank/DDBJ databases">
        <authorList>
            <person name="Pan Q."/>
            <person name="Jouanno E."/>
            <person name="Zahm M."/>
            <person name="Klopp C."/>
            <person name="Cabau C."/>
            <person name="Louis A."/>
            <person name="Berthelot C."/>
            <person name="Parey E."/>
            <person name="Roest Crollius H."/>
            <person name="Montfort J."/>
            <person name="Robinson-Rechavi M."/>
            <person name="Bouchez O."/>
            <person name="Lampietro C."/>
            <person name="Lopez Roques C."/>
            <person name="Donnadieu C."/>
            <person name="Postlethwait J."/>
            <person name="Bobe J."/>
            <person name="Dillon D."/>
            <person name="Chandos A."/>
            <person name="von Hippel F."/>
            <person name="Guiguen Y."/>
        </authorList>
    </citation>
    <scope>NUCLEOTIDE SEQUENCE</scope>
    <source>
        <strain evidence="1">YG-Jan2019</strain>
    </source>
</reference>
<name>A0ACC2F7C3_DALPE</name>
<organism evidence="1 2">
    <name type="scientific">Dallia pectoralis</name>
    <name type="common">Alaska blackfish</name>
    <dbReference type="NCBI Taxonomy" id="75939"/>
    <lineage>
        <taxon>Eukaryota</taxon>
        <taxon>Metazoa</taxon>
        <taxon>Chordata</taxon>
        <taxon>Craniata</taxon>
        <taxon>Vertebrata</taxon>
        <taxon>Euteleostomi</taxon>
        <taxon>Actinopterygii</taxon>
        <taxon>Neopterygii</taxon>
        <taxon>Teleostei</taxon>
        <taxon>Protacanthopterygii</taxon>
        <taxon>Esociformes</taxon>
        <taxon>Umbridae</taxon>
        <taxon>Dallia</taxon>
    </lineage>
</organism>